<name>A0A9W8MEX9_9AGAR</name>
<feature type="region of interest" description="Disordered" evidence="1">
    <location>
        <begin position="84"/>
        <end position="113"/>
    </location>
</feature>
<gene>
    <name evidence="2" type="ORF">H1R20_g8989</name>
</gene>
<keyword evidence="3" id="KW-1185">Reference proteome</keyword>
<comment type="caution">
    <text evidence="2">The sequence shown here is derived from an EMBL/GenBank/DDBJ whole genome shotgun (WGS) entry which is preliminary data.</text>
</comment>
<sequence length="846" mass="93695">MLKLRTQWTLNNEYIRLDIVPHLQLVGGIDLTLGQVLLTIPIVHLLVLFDSLNVSQLSPSAQELSLPPILPALSPLSFLPNLPFKSPNSPSPTPPTPPTNFPNPSPPSTPSPFTTFSIPNPSLLFINPNPPLTPFPFPLTPPLPTPPGPKLAPKLTLEVRRPASAAFYAAAETTKSSAARPLSKSTALPSSVQSRTAPSSPSQAATPSVRSGTPTERWVPTVTPTTEPRTYARSAEATTQPPPAPPGGRVKTDALRSPLTGELLPPPLPDTIVSTNPEILNRICTPYVADAFDALFDKFPTLRNEFPHLTQKLREGFPMGVFPDLKETVIFPNNRSVEPHMDFVDTYFKEEVESGRMSGPYTREEMEGILGGPFQCSPIAIDEKEVEGSFEKKLRLCINLSKSSKTHPSTNSYSDKEDFPALYDTAEYVADLLYAAGPVCPHFGLISHPPPPGTEAMVLDISKFHRRTPICASHKRWFVMQGREGNFYLQHCCPFGATASESNSAPMPRAVIRVWSLHSIGPSPKWSDDVSSLRRPVSGSGTGDDPFIYEYSREEVIGLTAPTGIPWHEEKGQDYSPTFTYVGLLWDIPSRRVSLPEEKRKKFLFRADSFLAYVKNGGRVSEEWLMKLHGSLCHIAFVHRLGRSHLASISSFIAHYAKYPRGTTLHPPPSVVTDVAWWVQQLSIPDFTRSLVPYGELLDPGISVDASTDWGIGLVWGDEWDAWRLAEGWKGPWRDIGWLECLALELLVLHLEARGLRDCKVRVQSDNRGIIGAYYKGRSRNVEVNYSIRRFMYILDALHISLDVVYVKSADNPADPISRGDLGPGSRRIASKFELPTELRPYVLHV</sequence>
<feature type="compositionally biased region" description="Pro residues" evidence="1">
    <location>
        <begin position="89"/>
        <end position="110"/>
    </location>
</feature>
<dbReference type="InterPro" id="IPR052055">
    <property type="entry name" value="Hepadnavirus_pol/RT"/>
</dbReference>
<dbReference type="PANTHER" id="PTHR33050">
    <property type="entry name" value="REVERSE TRANSCRIPTASE DOMAIN-CONTAINING PROTEIN"/>
    <property type="match status" value="1"/>
</dbReference>
<evidence type="ECO:0000256" key="1">
    <source>
        <dbReference type="SAM" id="MobiDB-lite"/>
    </source>
</evidence>
<dbReference type="OrthoDB" id="2506773at2759"/>
<evidence type="ECO:0000313" key="3">
    <source>
        <dbReference type="Proteomes" id="UP001140091"/>
    </source>
</evidence>
<dbReference type="AlphaFoldDB" id="A0A9W8MEX9"/>
<dbReference type="PANTHER" id="PTHR33050:SF7">
    <property type="entry name" value="RIBONUCLEASE H"/>
    <property type="match status" value="1"/>
</dbReference>
<reference evidence="2" key="1">
    <citation type="submission" date="2022-06" db="EMBL/GenBank/DDBJ databases">
        <title>Genome Sequence of Candolleomyces eurysporus.</title>
        <authorList>
            <person name="Buettner E."/>
        </authorList>
    </citation>
    <scope>NUCLEOTIDE SEQUENCE</scope>
    <source>
        <strain evidence="2">VTCC 930004</strain>
    </source>
</reference>
<evidence type="ECO:0000313" key="2">
    <source>
        <dbReference type="EMBL" id="KAJ2928101.1"/>
    </source>
</evidence>
<organism evidence="2 3">
    <name type="scientific">Candolleomyces eurysporus</name>
    <dbReference type="NCBI Taxonomy" id="2828524"/>
    <lineage>
        <taxon>Eukaryota</taxon>
        <taxon>Fungi</taxon>
        <taxon>Dikarya</taxon>
        <taxon>Basidiomycota</taxon>
        <taxon>Agaricomycotina</taxon>
        <taxon>Agaricomycetes</taxon>
        <taxon>Agaricomycetidae</taxon>
        <taxon>Agaricales</taxon>
        <taxon>Agaricineae</taxon>
        <taxon>Psathyrellaceae</taxon>
        <taxon>Candolleomyces</taxon>
    </lineage>
</organism>
<feature type="compositionally biased region" description="Polar residues" evidence="1">
    <location>
        <begin position="173"/>
        <end position="192"/>
    </location>
</feature>
<feature type="region of interest" description="Disordered" evidence="1">
    <location>
        <begin position="172"/>
        <end position="269"/>
    </location>
</feature>
<proteinExistence type="predicted"/>
<dbReference type="EMBL" id="JANBPK010000941">
    <property type="protein sequence ID" value="KAJ2928101.1"/>
    <property type="molecule type" value="Genomic_DNA"/>
</dbReference>
<feature type="compositionally biased region" description="Low complexity" evidence="1">
    <location>
        <begin position="193"/>
        <end position="229"/>
    </location>
</feature>
<accession>A0A9W8MEX9</accession>
<dbReference type="PRINTS" id="PR01217">
    <property type="entry name" value="PRICHEXTENSN"/>
</dbReference>
<feature type="non-terminal residue" evidence="2">
    <location>
        <position position="846"/>
    </location>
</feature>
<protein>
    <submittedName>
        <fullName evidence="2">Uncharacterized protein</fullName>
    </submittedName>
</protein>
<dbReference type="Proteomes" id="UP001140091">
    <property type="component" value="Unassembled WGS sequence"/>
</dbReference>